<evidence type="ECO:0008006" key="3">
    <source>
        <dbReference type="Google" id="ProtNLM"/>
    </source>
</evidence>
<dbReference type="EMBL" id="CP034752">
    <property type="protein sequence ID" value="QBH95731.1"/>
    <property type="molecule type" value="Genomic_DNA"/>
</dbReference>
<gene>
    <name evidence="1" type="ORF">EKN56_04550</name>
</gene>
<dbReference type="AlphaFoldDB" id="A0A411WHG5"/>
<sequence>MSKAVVRKNYSRLLPLFMGAGILLSGCSNGYEQQQLEFAEYCAQVETLGGIDFSFSGFTYDELKEVAVKHERDGEIIDLFTLHVDTYSFKSGENNFSLYDYSRKLHVRDKYTIRVSDQQVFVLNGMKTKVIQQPDTVVKGDGCNLNGYSLNGVSVESYASPVFTKLEVADNKSVKKNKKSKKRRVRR</sequence>
<accession>A0A411WHG5</accession>
<dbReference type="KEGG" id="prag:EKN56_04550"/>
<dbReference type="Proteomes" id="UP000293154">
    <property type="component" value="Chromosome"/>
</dbReference>
<reference evidence="1 2" key="1">
    <citation type="submission" date="2019-03" db="EMBL/GenBank/DDBJ databases">
        <title>Pragia sp. nov. isolated from the gut tract of Carduelis flavirostris.</title>
        <authorList>
            <person name="Ge Y."/>
        </authorList>
    </citation>
    <scope>NUCLEOTIDE SEQUENCE [LARGE SCALE GENOMIC DNA]</scope>
    <source>
        <strain evidence="1 2">CF-458</strain>
    </source>
</reference>
<name>A0A411WHG5_9GAMM</name>
<dbReference type="RefSeq" id="WP_130590718.1">
    <property type="nucleotide sequence ID" value="NZ_CP034752.1"/>
</dbReference>
<protein>
    <recommendedName>
        <fullName evidence="3">Lipoprotein</fullName>
    </recommendedName>
</protein>
<evidence type="ECO:0000313" key="2">
    <source>
        <dbReference type="Proteomes" id="UP000293154"/>
    </source>
</evidence>
<dbReference type="PROSITE" id="PS51257">
    <property type="entry name" value="PROKAR_LIPOPROTEIN"/>
    <property type="match status" value="1"/>
</dbReference>
<proteinExistence type="predicted"/>
<evidence type="ECO:0000313" key="1">
    <source>
        <dbReference type="EMBL" id="QBH95731.1"/>
    </source>
</evidence>
<organism evidence="1 2">
    <name type="scientific">Limnobaculum zhutongyuii</name>
    <dbReference type="NCBI Taxonomy" id="2498113"/>
    <lineage>
        <taxon>Bacteria</taxon>
        <taxon>Pseudomonadati</taxon>
        <taxon>Pseudomonadota</taxon>
        <taxon>Gammaproteobacteria</taxon>
        <taxon>Enterobacterales</taxon>
        <taxon>Budviciaceae</taxon>
        <taxon>Limnobaculum</taxon>
    </lineage>
</organism>
<dbReference type="OrthoDB" id="6636344at2"/>
<keyword evidence="2" id="KW-1185">Reference proteome</keyword>